<proteinExistence type="predicted"/>
<name>A0ABD3ML83_9STRA</name>
<sequence length="1320" mass="145495">MNTSLPLFMTLLLWAATLNVVVVALASASSNRPRRRSMQPATTFSWSSPSPPESGQLFTGSSSSITIQRRQSVARMNVKVVVSRGIDEFDDYNNQSSSSFSNNINLRSDNDIIEQQLQNSFPFPLDAWQLAAGSAILSDQNVIVCAPTGAGKTVVGEMALRIALERNKKAIYTTPLKALSNQKFGEMRKVFGVDRVGLATGDVSIRRGADFIETWHRGQASSSSSSSSASSLVSDTLGFKDGLLRDTSQLLDNARSSKGSSDEYDDLSSNSIVVLDEFHYMGQKGRGSTWEECIIFNPTHTQIVGLSATLPNANRLAAWMESVTGRKSVLIEANDKRPVPLRYYFTSKWDFAPLFRDEEAGPGSPHGLLGLRGDGVPLTPKLLLTKKKVGFGKNNESSSNNRNGMPRGLDLNPILQTAAERRMAIIDRQIQRIIERESYNEYGGYGRESTISSREQRKMKENMLKAELRKSVPSIAALLRSLQKRDMLPAIFFIFSRQGCDNAAAILTDSLKTQAEEKSKARRTTIVDPTNDGKGKLLKGKGRGRGRRHANNNESDQNNNSEGEIFVDENGRHFRADLLDQLLSDDYDTFTAREGVVGNEDNDSFLSEKSVRYYADIGLLSVEEVQEVLFRVQGFNRGNPEIAFDDATVEQLLCGIGSHHAGILPAHKAFVESLFRVELMKVVFATETLAAGINMPARTTVICSMAKRGDLGMELLETHNMLQMAGRAGRRGMDVEGACVIAATPFEGPEDAITILTNEIKPVVSQFSPSYALAVNLIERGGGKLDVAKNMIQKSFAVWESRQREEDLQAALEVLDSDTNGLLPEEQFLNALQLTLEMELLEARDGTSRTGTSPSKIAKLGALVDILADGKQLNKISKRYSSAAQILDLERSTLQVMERELKEMSFPDPSIQSIELDDHDKTELLSEIKRQRQRVKKGETEVNDSIISAMAKVANNRMKDEDDESKILSKALMAVRLQESIPIEAPLQTDELNEFIKISPKNNRRPFLDKTTAKPSEDSEDESWGQMQALVSILEAYGCVTLVPTEETDDSNYQVTSGGEHVGSLGMDNSLWQICALGDAWDVANKSSEVDKFQDALDDFEEVSGGQGVDELTVVPKPQMEAEVLTNYLCRLTASEMAGYVSSLVVDAPRRSDSALANFQKLTLPQQRVVQTALLSLERLVEVQRRLGLDESIGKCQLELGACDVVTAWASGCSWNEALEISGAAPGDLVRTLSRALDALRQLGNLPYIPARSLDKTVCLEARGIHPRIRSLCRDAATEMDRYPVKDMLPFEEEESDSVSDEDQDVIGEAQANLQEEQEV</sequence>
<dbReference type="SMART" id="SM01142">
    <property type="entry name" value="DSHCT"/>
    <property type="match status" value="1"/>
</dbReference>
<dbReference type="InterPro" id="IPR011545">
    <property type="entry name" value="DEAD/DEAH_box_helicase_dom"/>
</dbReference>
<feature type="region of interest" description="Disordered" evidence="5">
    <location>
        <begin position="514"/>
        <end position="563"/>
    </location>
</feature>
<dbReference type="PANTHER" id="PTHR12131">
    <property type="entry name" value="ATP-DEPENDENT RNA AND DNA HELICASE"/>
    <property type="match status" value="1"/>
</dbReference>
<dbReference type="Pfam" id="PF00271">
    <property type="entry name" value="Helicase_C"/>
    <property type="match status" value="1"/>
</dbReference>
<dbReference type="Proteomes" id="UP001530293">
    <property type="component" value="Unassembled WGS sequence"/>
</dbReference>
<gene>
    <name evidence="10" type="ORF">ACHAWU_004570</name>
</gene>
<dbReference type="InterPro" id="IPR001650">
    <property type="entry name" value="Helicase_C-like"/>
</dbReference>
<feature type="domain" description="Helicase ATP-binding" evidence="8">
    <location>
        <begin position="133"/>
        <end position="328"/>
    </location>
</feature>
<feature type="compositionally biased region" description="Polar residues" evidence="5">
    <location>
        <begin position="39"/>
        <end position="48"/>
    </location>
</feature>
<dbReference type="PROSITE" id="PS51194">
    <property type="entry name" value="HELICASE_CTER"/>
    <property type="match status" value="1"/>
</dbReference>
<feature type="compositionally biased region" description="Acidic residues" evidence="5">
    <location>
        <begin position="1290"/>
        <end position="1306"/>
    </location>
</feature>
<keyword evidence="11" id="KW-1185">Reference proteome</keyword>
<evidence type="ECO:0000256" key="3">
    <source>
        <dbReference type="ARBA" id="ARBA00022806"/>
    </source>
</evidence>
<feature type="chain" id="PRO_5044889223" description="Calmodulin" evidence="6">
    <location>
        <begin position="25"/>
        <end position="1320"/>
    </location>
</feature>
<feature type="compositionally biased region" description="Low complexity" evidence="5">
    <location>
        <begin position="552"/>
        <end position="562"/>
    </location>
</feature>
<comment type="caution">
    <text evidence="10">The sequence shown here is derived from an EMBL/GenBank/DDBJ whole genome shotgun (WGS) entry which is preliminary data.</text>
</comment>
<feature type="signal peptide" evidence="6">
    <location>
        <begin position="1"/>
        <end position="24"/>
    </location>
</feature>
<feature type="region of interest" description="Disordered" evidence="5">
    <location>
        <begin position="32"/>
        <end position="61"/>
    </location>
</feature>
<dbReference type="GO" id="GO:0004386">
    <property type="term" value="F:helicase activity"/>
    <property type="evidence" value="ECO:0007669"/>
    <property type="project" value="UniProtKB-KW"/>
</dbReference>
<evidence type="ECO:0000313" key="10">
    <source>
        <dbReference type="EMBL" id="KAL3764397.1"/>
    </source>
</evidence>
<evidence type="ECO:0000256" key="2">
    <source>
        <dbReference type="ARBA" id="ARBA00022801"/>
    </source>
</evidence>
<dbReference type="Gene3D" id="1.10.3380.30">
    <property type="match status" value="1"/>
</dbReference>
<evidence type="ECO:0000256" key="5">
    <source>
        <dbReference type="SAM" id="MobiDB-lite"/>
    </source>
</evidence>
<dbReference type="PANTHER" id="PTHR12131:SF1">
    <property type="entry name" value="ATP-DEPENDENT RNA HELICASE SUPV3L1, MITOCHONDRIAL-RELATED"/>
    <property type="match status" value="1"/>
</dbReference>
<organism evidence="10 11">
    <name type="scientific">Discostella pseudostelligera</name>
    <dbReference type="NCBI Taxonomy" id="259834"/>
    <lineage>
        <taxon>Eukaryota</taxon>
        <taxon>Sar</taxon>
        <taxon>Stramenopiles</taxon>
        <taxon>Ochrophyta</taxon>
        <taxon>Bacillariophyta</taxon>
        <taxon>Coscinodiscophyceae</taxon>
        <taxon>Thalassiosirophycidae</taxon>
        <taxon>Stephanodiscales</taxon>
        <taxon>Stephanodiscaceae</taxon>
        <taxon>Discostella</taxon>
    </lineage>
</organism>
<evidence type="ECO:0000259" key="9">
    <source>
        <dbReference type="PROSITE" id="PS51194"/>
    </source>
</evidence>
<evidence type="ECO:0000259" key="7">
    <source>
        <dbReference type="PROSITE" id="PS50222"/>
    </source>
</evidence>
<keyword evidence="1" id="KW-0547">Nucleotide-binding</keyword>
<keyword evidence="6" id="KW-0732">Signal</keyword>
<evidence type="ECO:0000256" key="6">
    <source>
        <dbReference type="SAM" id="SignalP"/>
    </source>
</evidence>
<dbReference type="Pfam" id="PF08148">
    <property type="entry name" value="DSHCT"/>
    <property type="match status" value="1"/>
</dbReference>
<evidence type="ECO:0000259" key="8">
    <source>
        <dbReference type="PROSITE" id="PS51192"/>
    </source>
</evidence>
<dbReference type="SMART" id="SM00487">
    <property type="entry name" value="DEXDc"/>
    <property type="match status" value="1"/>
</dbReference>
<keyword evidence="2" id="KW-0378">Hydrolase</keyword>
<evidence type="ECO:0000256" key="1">
    <source>
        <dbReference type="ARBA" id="ARBA00022741"/>
    </source>
</evidence>
<feature type="domain" description="Helicase C-terminal" evidence="9">
    <location>
        <begin position="614"/>
        <end position="779"/>
    </location>
</feature>
<feature type="region of interest" description="Disordered" evidence="5">
    <location>
        <begin position="1288"/>
        <end position="1320"/>
    </location>
</feature>
<dbReference type="SUPFAM" id="SSF52540">
    <property type="entry name" value="P-loop containing nucleoside triphosphate hydrolases"/>
    <property type="match status" value="2"/>
</dbReference>
<dbReference type="PROSITE" id="PS50222">
    <property type="entry name" value="EF_HAND_2"/>
    <property type="match status" value="1"/>
</dbReference>
<dbReference type="SMART" id="SM00490">
    <property type="entry name" value="HELICc"/>
    <property type="match status" value="1"/>
</dbReference>
<dbReference type="Pfam" id="PF00270">
    <property type="entry name" value="DEAD"/>
    <property type="match status" value="1"/>
</dbReference>
<reference evidence="10 11" key="1">
    <citation type="submission" date="2024-10" db="EMBL/GenBank/DDBJ databases">
        <title>Updated reference genomes for cyclostephanoid diatoms.</title>
        <authorList>
            <person name="Roberts W.R."/>
            <person name="Alverson A.J."/>
        </authorList>
    </citation>
    <scope>NUCLEOTIDE SEQUENCE [LARGE SCALE GENOMIC DNA]</scope>
    <source>
        <strain evidence="10 11">AJA232-27</strain>
    </source>
</reference>
<dbReference type="GO" id="GO:0016787">
    <property type="term" value="F:hydrolase activity"/>
    <property type="evidence" value="ECO:0007669"/>
    <property type="project" value="UniProtKB-KW"/>
</dbReference>
<protein>
    <recommendedName>
        <fullName evidence="12">Calmodulin</fullName>
    </recommendedName>
</protein>
<feature type="compositionally biased region" description="Basic residues" evidence="5">
    <location>
        <begin position="536"/>
        <end position="550"/>
    </location>
</feature>
<keyword evidence="4" id="KW-0067">ATP-binding</keyword>
<dbReference type="PROSITE" id="PS51192">
    <property type="entry name" value="HELICASE_ATP_BIND_1"/>
    <property type="match status" value="1"/>
</dbReference>
<dbReference type="Gene3D" id="3.40.50.300">
    <property type="entry name" value="P-loop containing nucleotide triphosphate hydrolases"/>
    <property type="match status" value="3"/>
</dbReference>
<dbReference type="InterPro" id="IPR012961">
    <property type="entry name" value="Ski2/MTR4_C"/>
</dbReference>
<accession>A0ABD3ML83</accession>
<feature type="domain" description="EF-hand" evidence="7">
    <location>
        <begin position="803"/>
        <end position="838"/>
    </location>
</feature>
<dbReference type="InterPro" id="IPR002048">
    <property type="entry name" value="EF_hand_dom"/>
</dbReference>
<dbReference type="InterPro" id="IPR027417">
    <property type="entry name" value="P-loop_NTPase"/>
</dbReference>
<evidence type="ECO:0000313" key="11">
    <source>
        <dbReference type="Proteomes" id="UP001530293"/>
    </source>
</evidence>
<evidence type="ECO:0000256" key="4">
    <source>
        <dbReference type="ARBA" id="ARBA00022840"/>
    </source>
</evidence>
<dbReference type="InterPro" id="IPR050699">
    <property type="entry name" value="RNA-DNA_Helicase"/>
</dbReference>
<evidence type="ECO:0008006" key="12">
    <source>
        <dbReference type="Google" id="ProtNLM"/>
    </source>
</evidence>
<dbReference type="EMBL" id="JALLBG020000106">
    <property type="protein sequence ID" value="KAL3764397.1"/>
    <property type="molecule type" value="Genomic_DNA"/>
</dbReference>
<dbReference type="GO" id="GO:0005524">
    <property type="term" value="F:ATP binding"/>
    <property type="evidence" value="ECO:0007669"/>
    <property type="project" value="UniProtKB-KW"/>
</dbReference>
<keyword evidence="3" id="KW-0347">Helicase</keyword>
<dbReference type="InterPro" id="IPR014001">
    <property type="entry name" value="Helicase_ATP-bd"/>
</dbReference>